<evidence type="ECO:0000313" key="2">
    <source>
        <dbReference type="EMBL" id="KAK0511602.1"/>
    </source>
</evidence>
<dbReference type="AlphaFoldDB" id="A0AA39V132"/>
<feature type="compositionally biased region" description="Gly residues" evidence="1">
    <location>
        <begin position="98"/>
        <end position="110"/>
    </location>
</feature>
<dbReference type="Proteomes" id="UP001166286">
    <property type="component" value="Unassembled WGS sequence"/>
</dbReference>
<accession>A0AA39V132</accession>
<protein>
    <submittedName>
        <fullName evidence="2">Uncharacterized protein</fullName>
    </submittedName>
</protein>
<reference evidence="2" key="1">
    <citation type="submission" date="2023-03" db="EMBL/GenBank/DDBJ databases">
        <title>Complete genome of Cladonia borealis.</title>
        <authorList>
            <person name="Park H."/>
        </authorList>
    </citation>
    <scope>NUCLEOTIDE SEQUENCE</scope>
    <source>
        <strain evidence="2">ANT050790</strain>
    </source>
</reference>
<comment type="caution">
    <text evidence="2">The sequence shown here is derived from an EMBL/GenBank/DDBJ whole genome shotgun (WGS) entry which is preliminary data.</text>
</comment>
<name>A0AA39V132_9LECA</name>
<evidence type="ECO:0000313" key="3">
    <source>
        <dbReference type="Proteomes" id="UP001166286"/>
    </source>
</evidence>
<gene>
    <name evidence="2" type="ORF">JMJ35_006175</name>
</gene>
<proteinExistence type="predicted"/>
<dbReference type="EMBL" id="JAFEKC020000013">
    <property type="protein sequence ID" value="KAK0511602.1"/>
    <property type="molecule type" value="Genomic_DNA"/>
</dbReference>
<sequence length="128" mass="13061">MMSRLDLAKYQPAPDDLTGAILTDGLRNLPLAIAPPPAPAPAAAPAPNQFYITNAPANAPPNAPAKAPANAPNNLTLQRYMAEREVEMTDAGDEHTGVVGGGTGGSGGGGGDEERRHFSVPAFSACWG</sequence>
<organism evidence="2 3">
    <name type="scientific">Cladonia borealis</name>
    <dbReference type="NCBI Taxonomy" id="184061"/>
    <lineage>
        <taxon>Eukaryota</taxon>
        <taxon>Fungi</taxon>
        <taxon>Dikarya</taxon>
        <taxon>Ascomycota</taxon>
        <taxon>Pezizomycotina</taxon>
        <taxon>Lecanoromycetes</taxon>
        <taxon>OSLEUM clade</taxon>
        <taxon>Lecanoromycetidae</taxon>
        <taxon>Lecanorales</taxon>
        <taxon>Lecanorineae</taxon>
        <taxon>Cladoniaceae</taxon>
        <taxon>Cladonia</taxon>
    </lineage>
</organism>
<keyword evidence="3" id="KW-1185">Reference proteome</keyword>
<feature type="region of interest" description="Disordered" evidence="1">
    <location>
        <begin position="90"/>
        <end position="116"/>
    </location>
</feature>
<evidence type="ECO:0000256" key="1">
    <source>
        <dbReference type="SAM" id="MobiDB-lite"/>
    </source>
</evidence>